<dbReference type="SUPFAM" id="SSF103473">
    <property type="entry name" value="MFS general substrate transporter"/>
    <property type="match status" value="1"/>
</dbReference>
<evidence type="ECO:0000256" key="3">
    <source>
        <dbReference type="ARBA" id="ARBA00022692"/>
    </source>
</evidence>
<organism evidence="8 9">
    <name type="scientific">Aciduricibacillus chroicocephali</name>
    <dbReference type="NCBI Taxonomy" id="3054939"/>
    <lineage>
        <taxon>Bacteria</taxon>
        <taxon>Bacillati</taxon>
        <taxon>Bacillota</taxon>
        <taxon>Bacilli</taxon>
        <taxon>Bacillales</taxon>
        <taxon>Bacillaceae</taxon>
        <taxon>Aciduricibacillus</taxon>
    </lineage>
</organism>
<keyword evidence="4 6" id="KW-1133">Transmembrane helix</keyword>
<dbReference type="InterPro" id="IPR020846">
    <property type="entry name" value="MFS_dom"/>
</dbReference>
<feature type="transmembrane region" description="Helical" evidence="6">
    <location>
        <begin position="20"/>
        <end position="39"/>
    </location>
</feature>
<dbReference type="InterPro" id="IPR052714">
    <property type="entry name" value="MFS_Exporter"/>
</dbReference>
<sequence>MESTHIKEPIWTKSFIATSLNHFIVFLIFYTLLTTLPVYAIEFLHKNEAEAGLMVTVMLASAIIFRPFSGKLLEQFGRKRMLIFSVLLFAATMILYLLFDQYTSLLVLRFIHGISFAIATTATGAIAADVIPASRRGEGLGYFAMAMNVAMVLGPFIGLTLLQYVSFHMLFLILGIVGIIGICITFLVRVPKVELPPVKEKFSVHSLFELKALPIAAVSGLVGFAYSGIVSLISVYSHQLHLEKVSGYFFIVFAAIMLLTRPITGKMFDLKGPSFVIIPSLILFAISLYMLSITQTGGMLLLAAAVSGLGYGSLLPGFQTMAVDSTDPHRSGHATATFYTLYDTGIALGTYTLGLVAGGFGFSNVYVFTSGLIIVVLLLYLLVRKNSKKLQVGTKDNTIQETVSTEE</sequence>
<keyword evidence="5 6" id="KW-0472">Membrane</keyword>
<dbReference type="PANTHER" id="PTHR23531:SF2">
    <property type="entry name" value="PERMEASE"/>
    <property type="match status" value="1"/>
</dbReference>
<proteinExistence type="predicted"/>
<dbReference type="InterPro" id="IPR036259">
    <property type="entry name" value="MFS_trans_sf"/>
</dbReference>
<feature type="transmembrane region" description="Helical" evidence="6">
    <location>
        <begin position="212"/>
        <end position="233"/>
    </location>
</feature>
<dbReference type="EMBL" id="CP129113">
    <property type="protein sequence ID" value="WLV23603.1"/>
    <property type="molecule type" value="Genomic_DNA"/>
</dbReference>
<keyword evidence="9" id="KW-1185">Reference proteome</keyword>
<feature type="transmembrane region" description="Helical" evidence="6">
    <location>
        <begin position="140"/>
        <end position="164"/>
    </location>
</feature>
<protein>
    <submittedName>
        <fullName evidence="8">MFS transporter</fullName>
    </submittedName>
</protein>
<evidence type="ECO:0000313" key="8">
    <source>
        <dbReference type="EMBL" id="WLV23603.1"/>
    </source>
</evidence>
<dbReference type="PANTHER" id="PTHR23531">
    <property type="entry name" value="QUINOLENE RESISTANCE PROTEIN NORA"/>
    <property type="match status" value="1"/>
</dbReference>
<dbReference type="CDD" id="cd17489">
    <property type="entry name" value="MFS_YfcJ_like"/>
    <property type="match status" value="1"/>
</dbReference>
<evidence type="ECO:0000256" key="6">
    <source>
        <dbReference type="SAM" id="Phobius"/>
    </source>
</evidence>
<dbReference type="PROSITE" id="PS00216">
    <property type="entry name" value="SUGAR_TRANSPORT_1"/>
    <property type="match status" value="1"/>
</dbReference>
<keyword evidence="3 6" id="KW-0812">Transmembrane</keyword>
<dbReference type="InterPro" id="IPR005829">
    <property type="entry name" value="Sugar_transporter_CS"/>
</dbReference>
<evidence type="ECO:0000313" key="9">
    <source>
        <dbReference type="Proteomes" id="UP001180087"/>
    </source>
</evidence>
<feature type="transmembrane region" description="Helical" evidence="6">
    <location>
        <begin position="170"/>
        <end position="191"/>
    </location>
</feature>
<reference evidence="8" key="1">
    <citation type="submission" date="2023-06" db="EMBL/GenBank/DDBJ databases">
        <title>A Treasure from Seagulls: Isolation and Description of Aciduricobacillus qingdaonensis gen. nov., sp. nov., a Rare Obligately Uric Acid-utilizing Member in the Family Bacillaceae.</title>
        <authorList>
            <person name="Liu W."/>
            <person name="Wang B."/>
        </authorList>
    </citation>
    <scope>NUCLEOTIDE SEQUENCE</scope>
    <source>
        <strain evidence="8">44XB</strain>
    </source>
</reference>
<gene>
    <name evidence="8" type="ORF">QR721_08060</name>
</gene>
<evidence type="ECO:0000256" key="2">
    <source>
        <dbReference type="ARBA" id="ARBA00022448"/>
    </source>
</evidence>
<evidence type="ECO:0000259" key="7">
    <source>
        <dbReference type="PROSITE" id="PS50850"/>
    </source>
</evidence>
<feature type="transmembrane region" description="Helical" evidence="6">
    <location>
        <begin position="365"/>
        <end position="383"/>
    </location>
</feature>
<feature type="domain" description="Major facilitator superfamily (MFS) profile" evidence="7">
    <location>
        <begin position="14"/>
        <end position="388"/>
    </location>
</feature>
<dbReference type="Gene3D" id="1.20.1250.20">
    <property type="entry name" value="MFS general substrate transporter like domains"/>
    <property type="match status" value="1"/>
</dbReference>
<dbReference type="InterPro" id="IPR011701">
    <property type="entry name" value="MFS"/>
</dbReference>
<evidence type="ECO:0000256" key="4">
    <source>
        <dbReference type="ARBA" id="ARBA00022989"/>
    </source>
</evidence>
<feature type="transmembrane region" description="Helical" evidence="6">
    <location>
        <begin position="275"/>
        <end position="293"/>
    </location>
</feature>
<evidence type="ECO:0000256" key="5">
    <source>
        <dbReference type="ARBA" id="ARBA00023136"/>
    </source>
</evidence>
<accession>A0ABY9KS08</accession>
<keyword evidence="2" id="KW-0813">Transport</keyword>
<dbReference type="PROSITE" id="PS50850">
    <property type="entry name" value="MFS"/>
    <property type="match status" value="1"/>
</dbReference>
<dbReference type="Pfam" id="PF07690">
    <property type="entry name" value="MFS_1"/>
    <property type="match status" value="1"/>
</dbReference>
<dbReference type="Proteomes" id="UP001180087">
    <property type="component" value="Chromosome"/>
</dbReference>
<evidence type="ECO:0000256" key="1">
    <source>
        <dbReference type="ARBA" id="ARBA00004651"/>
    </source>
</evidence>
<feature type="transmembrane region" description="Helical" evidence="6">
    <location>
        <begin position="245"/>
        <end position="263"/>
    </location>
</feature>
<feature type="transmembrane region" description="Helical" evidence="6">
    <location>
        <begin position="299"/>
        <end position="318"/>
    </location>
</feature>
<feature type="transmembrane region" description="Helical" evidence="6">
    <location>
        <begin position="105"/>
        <end position="128"/>
    </location>
</feature>
<feature type="transmembrane region" description="Helical" evidence="6">
    <location>
        <begin position="81"/>
        <end position="99"/>
    </location>
</feature>
<feature type="transmembrane region" description="Helical" evidence="6">
    <location>
        <begin position="51"/>
        <end position="69"/>
    </location>
</feature>
<name>A0ABY9KS08_9BACI</name>
<dbReference type="RefSeq" id="WP_348025776.1">
    <property type="nucleotide sequence ID" value="NZ_CP129113.1"/>
</dbReference>
<comment type="subcellular location">
    <subcellularLocation>
        <location evidence="1">Cell membrane</location>
        <topology evidence="1">Multi-pass membrane protein</topology>
    </subcellularLocation>
</comment>